<keyword evidence="5" id="KW-1185">Reference proteome</keyword>
<organism evidence="4 5">
    <name type="scientific">Umezawaea tangerina</name>
    <dbReference type="NCBI Taxonomy" id="84725"/>
    <lineage>
        <taxon>Bacteria</taxon>
        <taxon>Bacillati</taxon>
        <taxon>Actinomycetota</taxon>
        <taxon>Actinomycetes</taxon>
        <taxon>Pseudonocardiales</taxon>
        <taxon>Pseudonocardiaceae</taxon>
        <taxon>Umezawaea</taxon>
    </lineage>
</organism>
<keyword evidence="3" id="KW-0460">Magnesium</keyword>
<feature type="binding site" evidence="3">
    <location>
        <position position="280"/>
    </location>
    <ligand>
        <name>Mg(2+)</name>
        <dbReference type="ChEBI" id="CHEBI:18420"/>
        <label>1</label>
    </ligand>
</feature>
<feature type="binding site" evidence="3">
    <location>
        <position position="279"/>
    </location>
    <ligand>
        <name>Mg(2+)</name>
        <dbReference type="ChEBI" id="CHEBI:18420"/>
        <label>1</label>
    </ligand>
</feature>
<sequence length="324" mass="34069">MDKFRGSLLAGAIGDALGGAIEFEHMDAIRARFGPDGLTDFAHAYGKVGAITDDTQMTLFTLEGLVLARKHGTDPLWDVRAAYARWLHTQGGPAVKPEGWLLDEPGMYSQRAPGTTCLSALYDGHFGTTSDHINNSKGCGGVMRAAPAALWSEDIDEVFALAAGTAAITHGHPSGFLSAGVLAVIVQQLLAGASLLDATAEARGELIRWDEHEEQLELLDLAVQLSSRGKRPTPELIETLFGGGWVGEEAMGIGLYAALAAESLADGLLLAVNISGDSDSTGSICGNILGAYHGVEAIPEHWLEGVEMAHVLHRSADEVSATFG</sequence>
<dbReference type="Pfam" id="PF03747">
    <property type="entry name" value="ADP_ribosyl_GH"/>
    <property type="match status" value="1"/>
</dbReference>
<dbReference type="AlphaFoldDB" id="A0A2T0TCR3"/>
<name>A0A2T0TCR3_9PSEU</name>
<evidence type="ECO:0000256" key="3">
    <source>
        <dbReference type="PIRSR" id="PIRSR605502-1"/>
    </source>
</evidence>
<evidence type="ECO:0000313" key="4">
    <source>
        <dbReference type="EMBL" id="PRY43441.1"/>
    </source>
</evidence>
<proteinExistence type="inferred from homology"/>
<dbReference type="InterPro" id="IPR050792">
    <property type="entry name" value="ADP-ribosylglycohydrolase"/>
</dbReference>
<comment type="caution">
    <text evidence="4">The sequence shown here is derived from an EMBL/GenBank/DDBJ whole genome shotgun (WGS) entry which is preliminary data.</text>
</comment>
<dbReference type="EMBL" id="PVTF01000003">
    <property type="protein sequence ID" value="PRY43441.1"/>
    <property type="molecule type" value="Genomic_DNA"/>
</dbReference>
<evidence type="ECO:0000256" key="1">
    <source>
        <dbReference type="ARBA" id="ARBA00010702"/>
    </source>
</evidence>
<dbReference type="PANTHER" id="PTHR16222">
    <property type="entry name" value="ADP-RIBOSYLGLYCOHYDROLASE"/>
    <property type="match status" value="1"/>
</dbReference>
<feature type="binding site" evidence="3">
    <location>
        <position position="52"/>
    </location>
    <ligand>
        <name>Mg(2+)</name>
        <dbReference type="ChEBI" id="CHEBI:18420"/>
        <label>1</label>
    </ligand>
</feature>
<dbReference type="InterPro" id="IPR005502">
    <property type="entry name" value="Ribosyl_crysJ1"/>
</dbReference>
<dbReference type="SUPFAM" id="SSF101478">
    <property type="entry name" value="ADP-ribosylglycohydrolase"/>
    <property type="match status" value="1"/>
</dbReference>
<dbReference type="Gene3D" id="1.10.4080.10">
    <property type="entry name" value="ADP-ribosylation/Crystallin J1"/>
    <property type="match status" value="1"/>
</dbReference>
<gene>
    <name evidence="4" type="ORF">CLV43_103184</name>
</gene>
<keyword evidence="3" id="KW-0479">Metal-binding</keyword>
<feature type="binding site" evidence="3">
    <location>
        <position position="277"/>
    </location>
    <ligand>
        <name>Mg(2+)</name>
        <dbReference type="ChEBI" id="CHEBI:18420"/>
        <label>1</label>
    </ligand>
</feature>
<dbReference type="GO" id="GO:0046872">
    <property type="term" value="F:metal ion binding"/>
    <property type="evidence" value="ECO:0007669"/>
    <property type="project" value="UniProtKB-KW"/>
</dbReference>
<dbReference type="InterPro" id="IPR036705">
    <property type="entry name" value="Ribosyl_crysJ1_sf"/>
</dbReference>
<keyword evidence="2 4" id="KW-0378">Hydrolase</keyword>
<dbReference type="PANTHER" id="PTHR16222:SF24">
    <property type="entry name" value="ADP-RIBOSYLHYDROLASE ARH3"/>
    <property type="match status" value="1"/>
</dbReference>
<evidence type="ECO:0000313" key="5">
    <source>
        <dbReference type="Proteomes" id="UP000239494"/>
    </source>
</evidence>
<dbReference type="GO" id="GO:0016787">
    <property type="term" value="F:hydrolase activity"/>
    <property type="evidence" value="ECO:0007669"/>
    <property type="project" value="UniProtKB-KW"/>
</dbReference>
<comment type="cofactor">
    <cofactor evidence="3">
        <name>Mg(2+)</name>
        <dbReference type="ChEBI" id="CHEBI:18420"/>
    </cofactor>
    <text evidence="3">Binds 2 magnesium ions per subunit.</text>
</comment>
<feature type="binding site" evidence="3">
    <location>
        <position position="53"/>
    </location>
    <ligand>
        <name>Mg(2+)</name>
        <dbReference type="ChEBI" id="CHEBI:18420"/>
        <label>1</label>
    </ligand>
</feature>
<feature type="binding site" evidence="3">
    <location>
        <position position="54"/>
    </location>
    <ligand>
        <name>Mg(2+)</name>
        <dbReference type="ChEBI" id="CHEBI:18420"/>
        <label>1</label>
    </ligand>
</feature>
<reference evidence="4 5" key="1">
    <citation type="submission" date="2018-03" db="EMBL/GenBank/DDBJ databases">
        <title>Genomic Encyclopedia of Archaeal and Bacterial Type Strains, Phase II (KMG-II): from individual species to whole genera.</title>
        <authorList>
            <person name="Goeker M."/>
        </authorList>
    </citation>
    <scope>NUCLEOTIDE SEQUENCE [LARGE SCALE GENOMIC DNA]</scope>
    <source>
        <strain evidence="4 5">DSM 44720</strain>
    </source>
</reference>
<dbReference type="OrthoDB" id="4871367at2"/>
<protein>
    <submittedName>
        <fullName evidence="4">ADP-ribosylglycohydrolase</fullName>
    </submittedName>
</protein>
<evidence type="ECO:0000256" key="2">
    <source>
        <dbReference type="ARBA" id="ARBA00022801"/>
    </source>
</evidence>
<dbReference type="RefSeq" id="WP_106187020.1">
    <property type="nucleotide sequence ID" value="NZ_PVTF01000003.1"/>
</dbReference>
<dbReference type="Proteomes" id="UP000239494">
    <property type="component" value="Unassembled WGS sequence"/>
</dbReference>
<comment type="similarity">
    <text evidence="1">Belongs to the ADP-ribosylglycohydrolase family.</text>
</comment>
<accession>A0A2T0TCR3</accession>